<organism evidence="1 2">
    <name type="scientific">Microseira wollei NIES-4236</name>
    <dbReference type="NCBI Taxonomy" id="2530354"/>
    <lineage>
        <taxon>Bacteria</taxon>
        <taxon>Bacillati</taxon>
        <taxon>Cyanobacteriota</taxon>
        <taxon>Cyanophyceae</taxon>
        <taxon>Oscillatoriophycideae</taxon>
        <taxon>Aerosakkonematales</taxon>
        <taxon>Aerosakkonemataceae</taxon>
        <taxon>Microseira</taxon>
    </lineage>
</organism>
<accession>A0AAV3X0Y7</accession>
<dbReference type="Proteomes" id="UP001050975">
    <property type="component" value="Unassembled WGS sequence"/>
</dbReference>
<comment type="caution">
    <text evidence="1">The sequence shown here is derived from an EMBL/GenBank/DDBJ whole genome shotgun (WGS) entry which is preliminary data.</text>
</comment>
<evidence type="ECO:0000313" key="2">
    <source>
        <dbReference type="Proteomes" id="UP001050975"/>
    </source>
</evidence>
<proteinExistence type="predicted"/>
<keyword evidence="2" id="KW-1185">Reference proteome</keyword>
<sequence>MILVVTSLKRQTKCQFSIVLILTDWEFYARLRVPKTKAKNFRIL</sequence>
<name>A0AAV3X0Y7_9CYAN</name>
<gene>
    <name evidence="1" type="ORF">MiSe_02950</name>
</gene>
<protein>
    <submittedName>
        <fullName evidence="1">Uncharacterized protein</fullName>
    </submittedName>
</protein>
<dbReference type="AlphaFoldDB" id="A0AAV3X0Y7"/>
<dbReference type="EMBL" id="BLAY01000002">
    <property type="protein sequence ID" value="GET35553.1"/>
    <property type="molecule type" value="Genomic_DNA"/>
</dbReference>
<evidence type="ECO:0000313" key="1">
    <source>
        <dbReference type="EMBL" id="GET35553.1"/>
    </source>
</evidence>
<reference evidence="1" key="1">
    <citation type="submission" date="2019-10" db="EMBL/GenBank/DDBJ databases">
        <title>Draft genome sequece of Microseira wollei NIES-4236.</title>
        <authorList>
            <person name="Yamaguchi H."/>
            <person name="Suzuki S."/>
            <person name="Kawachi M."/>
        </authorList>
    </citation>
    <scope>NUCLEOTIDE SEQUENCE</scope>
    <source>
        <strain evidence="1">NIES-4236</strain>
    </source>
</reference>